<protein>
    <submittedName>
        <fullName evidence="1">Dephospho-CoA kinase</fullName>
    </submittedName>
</protein>
<dbReference type="EMBL" id="CP146284">
    <property type="protein sequence ID" value="WWV65119.1"/>
    <property type="molecule type" value="Genomic_DNA"/>
</dbReference>
<dbReference type="RefSeq" id="WP_022457151.1">
    <property type="nucleotide sequence ID" value="NZ_CP146284.1"/>
</dbReference>
<dbReference type="Proteomes" id="UP001320603">
    <property type="component" value="Chromosome"/>
</dbReference>
<keyword evidence="1" id="KW-0418">Kinase</keyword>
<organism evidence="1 2">
    <name type="scientific">Parabacteroides absconsus</name>
    <dbReference type="NCBI Taxonomy" id="2951805"/>
    <lineage>
        <taxon>Bacteria</taxon>
        <taxon>Pseudomonadati</taxon>
        <taxon>Bacteroidota</taxon>
        <taxon>Bacteroidia</taxon>
        <taxon>Bacteroidales</taxon>
        <taxon>Tannerellaceae</taxon>
        <taxon>Parabacteroides</taxon>
    </lineage>
</organism>
<proteinExistence type="predicted"/>
<keyword evidence="2" id="KW-1185">Reference proteome</keyword>
<evidence type="ECO:0000313" key="1">
    <source>
        <dbReference type="EMBL" id="WWV65119.1"/>
    </source>
</evidence>
<keyword evidence="1" id="KW-0808">Transferase</keyword>
<sequence>MESTEFNQAQMQLLEMMSFVRTPESLADLNKVISDYFAQQAQEEINRLWATGELNDEKVENFRHLHERTPYK</sequence>
<name>A0ABZ2IGE8_9BACT</name>
<accession>A0ABZ2IGE8</accession>
<evidence type="ECO:0000313" key="2">
    <source>
        <dbReference type="Proteomes" id="UP001320603"/>
    </source>
</evidence>
<dbReference type="GO" id="GO:0016301">
    <property type="term" value="F:kinase activity"/>
    <property type="evidence" value="ECO:0007669"/>
    <property type="project" value="UniProtKB-KW"/>
</dbReference>
<gene>
    <name evidence="1" type="ORF">NEE14_008695</name>
</gene>
<reference evidence="1 2" key="1">
    <citation type="submission" date="2024-02" db="EMBL/GenBank/DDBJ databases">
        <title>Whole genome sequencing of Parabacteroides sp. AD58.</title>
        <authorList>
            <person name="Chaplin A.V."/>
            <person name="Pikina A.P."/>
            <person name="Sokolova S.R."/>
            <person name="Korostin D.O."/>
            <person name="Efimov B.A."/>
        </authorList>
    </citation>
    <scope>NUCLEOTIDE SEQUENCE [LARGE SCALE GENOMIC DNA]</scope>
    <source>
        <strain evidence="1 2">AD58</strain>
    </source>
</reference>